<proteinExistence type="predicted"/>
<feature type="signal peptide" evidence="1">
    <location>
        <begin position="1"/>
        <end position="22"/>
    </location>
</feature>
<comment type="caution">
    <text evidence="3">The sequence shown here is derived from an EMBL/GenBank/DDBJ whole genome shotgun (WGS) entry which is preliminary data.</text>
</comment>
<evidence type="ECO:0000259" key="2">
    <source>
        <dbReference type="SMART" id="SM00867"/>
    </source>
</evidence>
<evidence type="ECO:0000313" key="3">
    <source>
        <dbReference type="EMBL" id="MDK2123208.1"/>
    </source>
</evidence>
<evidence type="ECO:0000313" key="4">
    <source>
        <dbReference type="Proteomes" id="UP001172778"/>
    </source>
</evidence>
<name>A0ABT7DT22_9NEIS</name>
<dbReference type="PANTHER" id="PTHR34406:SF2">
    <property type="entry name" value="PERIPLASMIC PROTEIN"/>
    <property type="match status" value="1"/>
</dbReference>
<dbReference type="InterPro" id="IPR007372">
    <property type="entry name" value="Lipid/polyisoprenoid-bd_YceI"/>
</dbReference>
<dbReference type="SUPFAM" id="SSF101874">
    <property type="entry name" value="YceI-like"/>
    <property type="match status" value="1"/>
</dbReference>
<dbReference type="Gene3D" id="2.40.128.110">
    <property type="entry name" value="Lipid/polyisoprenoid-binding, YceI-like"/>
    <property type="match status" value="1"/>
</dbReference>
<dbReference type="EMBL" id="JARRAF010000003">
    <property type="protein sequence ID" value="MDK2123208.1"/>
    <property type="molecule type" value="Genomic_DNA"/>
</dbReference>
<sequence>MQMFRFSLVAVSTMLAAGVALAAPETFDLDATHTYPSFEVSHLGFSNTRGFFTNSSGTLTLDREAKTGKVDVTIQTASLNTGFEKRDTHLRSKDFFNVEKFPTAQFKSETFKFDADKPVEAQGTLTMLGETKPVSLKIEQLKCAVRASDQKYICGAEVKATIKRTDWGMKYGVPFIGEEVKLNVQVEGARK</sequence>
<dbReference type="Proteomes" id="UP001172778">
    <property type="component" value="Unassembled WGS sequence"/>
</dbReference>
<dbReference type="Pfam" id="PF04264">
    <property type="entry name" value="YceI"/>
    <property type="match status" value="1"/>
</dbReference>
<evidence type="ECO:0000256" key="1">
    <source>
        <dbReference type="SAM" id="SignalP"/>
    </source>
</evidence>
<dbReference type="SMART" id="SM00867">
    <property type="entry name" value="YceI"/>
    <property type="match status" value="1"/>
</dbReference>
<dbReference type="PANTHER" id="PTHR34406">
    <property type="entry name" value="PROTEIN YCEI"/>
    <property type="match status" value="1"/>
</dbReference>
<keyword evidence="4" id="KW-1185">Reference proteome</keyword>
<protein>
    <submittedName>
        <fullName evidence="3">YceI family protein</fullName>
    </submittedName>
</protein>
<gene>
    <name evidence="3" type="ORF">PZA18_03965</name>
</gene>
<dbReference type="RefSeq" id="WP_284099498.1">
    <property type="nucleotide sequence ID" value="NZ_JARRAF010000003.1"/>
</dbReference>
<dbReference type="InterPro" id="IPR036761">
    <property type="entry name" value="TTHA0802/YceI-like_sf"/>
</dbReference>
<accession>A0ABT7DT22</accession>
<organism evidence="3 4">
    <name type="scientific">Parachitinimonas caeni</name>
    <dbReference type="NCBI Taxonomy" id="3031301"/>
    <lineage>
        <taxon>Bacteria</taxon>
        <taxon>Pseudomonadati</taxon>
        <taxon>Pseudomonadota</taxon>
        <taxon>Betaproteobacteria</taxon>
        <taxon>Neisseriales</taxon>
        <taxon>Chitinibacteraceae</taxon>
        <taxon>Parachitinimonas</taxon>
    </lineage>
</organism>
<feature type="chain" id="PRO_5045604936" evidence="1">
    <location>
        <begin position="23"/>
        <end position="191"/>
    </location>
</feature>
<feature type="domain" description="Lipid/polyisoprenoid-binding YceI-like" evidence="2">
    <location>
        <begin position="26"/>
        <end position="189"/>
    </location>
</feature>
<reference evidence="3" key="1">
    <citation type="submission" date="2023-03" db="EMBL/GenBank/DDBJ databases">
        <title>Chitinimonas shenzhenensis gen. nov., sp. nov., a novel member of family Burkholderiaceae isolated from activated sludge collected in Shen Zhen, China.</title>
        <authorList>
            <person name="Wang X."/>
        </authorList>
    </citation>
    <scope>NUCLEOTIDE SEQUENCE</scope>
    <source>
        <strain evidence="3">DQS-5</strain>
    </source>
</reference>
<keyword evidence="1" id="KW-0732">Signal</keyword>